<dbReference type="InterPro" id="IPR027939">
    <property type="entry name" value="NMT1/THI5"/>
</dbReference>
<dbReference type="Proteomes" id="UP000595448">
    <property type="component" value="Chromosome"/>
</dbReference>
<dbReference type="PANTHER" id="PTHR31528">
    <property type="entry name" value="4-AMINO-5-HYDROXYMETHYL-2-METHYLPYRIMIDINE PHOSPHATE SYNTHASE THI11-RELATED"/>
    <property type="match status" value="1"/>
</dbReference>
<evidence type="ECO:0000259" key="1">
    <source>
        <dbReference type="Pfam" id="PF09084"/>
    </source>
</evidence>
<evidence type="ECO:0000313" key="2">
    <source>
        <dbReference type="EMBL" id="QQQ19561.1"/>
    </source>
</evidence>
<accession>A0ABX7BTC6</accession>
<sequence length="349" mass="37584">MPPSPTRPVSGPAITSRRLILAGGIATTVTALAGCDRTEAPIDEQGRVRLRFATDWRAQAEHGGFYQALATGAYEKRGLNVQIVQGGPGVNVPQLLATGSVELGMGSNSFIPLNLVAEGAPVKAVAAFFQKDPQVLIAHPDEALTGIADLAGRPFLLADASITAFWVWLKAKYGFTDDQVRKYTFNPAPFIADERAVQQGYLTSEPYSIEQAAGFEPRVFLLADEGYPSYATMVLAPNAFARDNAAALRSFIAASAEGWRDYIHGDASAADALIRRDNPDMTQDVLTQAREKLRVNGIVDGGDAALYGLGAMTNERWQAFFDVTAQAGVYPPNLNWRDAFTTQYLPGRG</sequence>
<gene>
    <name evidence="2" type="ORF">JIP62_05575</name>
</gene>
<feature type="domain" description="SsuA/THI5-like" evidence="1">
    <location>
        <begin position="60"/>
        <end position="263"/>
    </location>
</feature>
<keyword evidence="3" id="KW-1185">Reference proteome</keyword>
<dbReference type="SUPFAM" id="SSF53850">
    <property type="entry name" value="Periplasmic binding protein-like II"/>
    <property type="match status" value="1"/>
</dbReference>
<name>A0ABX7BTC6_9CAUL</name>
<protein>
    <submittedName>
        <fullName evidence="2">ABC transporter substrate-binding protein</fullName>
    </submittedName>
</protein>
<evidence type="ECO:0000313" key="3">
    <source>
        <dbReference type="Proteomes" id="UP000595448"/>
    </source>
</evidence>
<proteinExistence type="predicted"/>
<dbReference type="EMBL" id="CP067977">
    <property type="protein sequence ID" value="QQQ19561.1"/>
    <property type="molecule type" value="Genomic_DNA"/>
</dbReference>
<dbReference type="RefSeq" id="WP_201103912.1">
    <property type="nucleotide sequence ID" value="NZ_CP067977.1"/>
</dbReference>
<reference evidence="2 3" key="1">
    <citation type="submission" date="2021-01" db="EMBL/GenBank/DDBJ databases">
        <title>Brevundimonas vitis sp. nov., an bacterium isolated from grape (Vitis vinifera).</title>
        <authorList>
            <person name="Jiang L."/>
            <person name="Lee J."/>
        </authorList>
    </citation>
    <scope>NUCLEOTIDE SEQUENCE [LARGE SCALE GENOMIC DNA]</scope>
    <source>
        <strain evidence="2 3">GRTSA-9</strain>
    </source>
</reference>
<dbReference type="Pfam" id="PF09084">
    <property type="entry name" value="NMT1"/>
    <property type="match status" value="1"/>
</dbReference>
<dbReference type="PROSITE" id="PS51257">
    <property type="entry name" value="PROKAR_LIPOPROTEIN"/>
    <property type="match status" value="1"/>
</dbReference>
<dbReference type="InterPro" id="IPR015168">
    <property type="entry name" value="SsuA/THI5"/>
</dbReference>
<organism evidence="2 3">
    <name type="scientific">Brevundimonas vitisensis</name>
    <dbReference type="NCBI Taxonomy" id="2800818"/>
    <lineage>
        <taxon>Bacteria</taxon>
        <taxon>Pseudomonadati</taxon>
        <taxon>Pseudomonadota</taxon>
        <taxon>Alphaproteobacteria</taxon>
        <taxon>Caulobacterales</taxon>
        <taxon>Caulobacteraceae</taxon>
        <taxon>Brevundimonas</taxon>
    </lineage>
</organism>
<dbReference type="PANTHER" id="PTHR31528:SF3">
    <property type="entry name" value="THIAMINE BIOSYNTHESIS PROTEIN HI_0357-RELATED"/>
    <property type="match status" value="1"/>
</dbReference>
<dbReference type="Gene3D" id="3.40.190.10">
    <property type="entry name" value="Periplasmic binding protein-like II"/>
    <property type="match status" value="2"/>
</dbReference>